<dbReference type="AlphaFoldDB" id="A0A4U5QD06"/>
<dbReference type="EMBL" id="RCHU01000306">
    <property type="protein sequence ID" value="TKS08112.1"/>
    <property type="molecule type" value="Genomic_DNA"/>
</dbReference>
<proteinExistence type="predicted"/>
<accession>A0A4U5QD06</accession>
<organism evidence="1">
    <name type="scientific">Populus alba</name>
    <name type="common">White poplar</name>
    <dbReference type="NCBI Taxonomy" id="43335"/>
    <lineage>
        <taxon>Eukaryota</taxon>
        <taxon>Viridiplantae</taxon>
        <taxon>Streptophyta</taxon>
        <taxon>Embryophyta</taxon>
        <taxon>Tracheophyta</taxon>
        <taxon>Spermatophyta</taxon>
        <taxon>Magnoliopsida</taxon>
        <taxon>eudicotyledons</taxon>
        <taxon>Gunneridae</taxon>
        <taxon>Pentapetalae</taxon>
        <taxon>rosids</taxon>
        <taxon>fabids</taxon>
        <taxon>Malpighiales</taxon>
        <taxon>Salicaceae</taxon>
        <taxon>Saliceae</taxon>
        <taxon>Populus</taxon>
    </lineage>
</organism>
<protein>
    <recommendedName>
        <fullName evidence="2">Reverse transcriptase domain-containing protein</fullName>
    </recommendedName>
</protein>
<gene>
    <name evidence="1" type="ORF">D5086_0000107620</name>
</gene>
<comment type="caution">
    <text evidence="1">The sequence shown here is derived from an EMBL/GenBank/DDBJ whole genome shotgun (WGS) entry which is preliminary data.</text>
</comment>
<sequence length="201" mass="22125">MSQRHQKNFIPAIQLSNGSLTTFIDEEGYVFIGNFRDLLGSSEGTFFLDVVVSRFGPCIDLASHASLLAPFTCGVIKQALFSINDNNASRSDGYTFLSLKKSWDIIGSDSCHAIRDLFVSGKLLKQINHFIIALIPKFANVTSNFKPISCCNVVYKVISKIPFTSLVVAFAGIISPLQNAFLGGRVMADNIHIIQELLLLY</sequence>
<evidence type="ECO:0000313" key="1">
    <source>
        <dbReference type="EMBL" id="TKS08112.1"/>
    </source>
</evidence>
<dbReference type="STRING" id="43335.A0A4U5QD06"/>
<evidence type="ECO:0008006" key="2">
    <source>
        <dbReference type="Google" id="ProtNLM"/>
    </source>
</evidence>
<reference evidence="1" key="1">
    <citation type="submission" date="2018-10" db="EMBL/GenBank/DDBJ databases">
        <title>Population genomic analysis revealed the cold adaptation of white poplar.</title>
        <authorList>
            <person name="Liu Y.-J."/>
        </authorList>
    </citation>
    <scope>NUCLEOTIDE SEQUENCE [LARGE SCALE GENOMIC DNA]</scope>
    <source>
        <strain evidence="1">PAL-ZL1</strain>
    </source>
</reference>
<dbReference type="PANTHER" id="PTHR46890:SF1">
    <property type="entry name" value="REVERSE TRANSCRIPTASE DOMAIN-CONTAINING PROTEIN"/>
    <property type="match status" value="1"/>
</dbReference>
<dbReference type="InterPro" id="IPR052343">
    <property type="entry name" value="Retrotransposon-Effector_Assoc"/>
</dbReference>
<name>A0A4U5QD06_POPAL</name>
<dbReference type="PANTHER" id="PTHR46890">
    <property type="entry name" value="NON-LTR RETROLELEMENT REVERSE TRANSCRIPTASE-LIKE PROTEIN-RELATED"/>
    <property type="match status" value="1"/>
</dbReference>